<dbReference type="Gene3D" id="3.40.1280.10">
    <property type="match status" value="1"/>
</dbReference>
<dbReference type="InterPro" id="IPR001537">
    <property type="entry name" value="SpoU_MeTrfase"/>
</dbReference>
<evidence type="ECO:0000313" key="8">
    <source>
        <dbReference type="EMBL" id="CCB88504.1"/>
    </source>
</evidence>
<dbReference type="GO" id="GO:0002938">
    <property type="term" value="P:tRNA guanine ribose methylation"/>
    <property type="evidence" value="ECO:0007669"/>
    <property type="project" value="TreeGrafter"/>
</dbReference>
<sequence length="220" mass="24866">MQLEDLLIKFSPKKIIEALSIFLTEERKVRIDQVLEKRVKGVQVALEAPADIHNALAVTRTGEALGVYQFHLIDAQLVKGQGKATMRGSSRWIHLYRHNTLEVFRSKMKGFILAGASLDGELTLEELPKDRPLCLLFGNERKGLTSEAKAMCDLLYHIPMVGMVESFNLSVSAGLSLYQMMRGKTEGDLNHEEQLEEKARYYARSIGIKVAHDILQRSRQ</sequence>
<dbReference type="CDD" id="cd18092">
    <property type="entry name" value="SpoU-like_TrmH"/>
    <property type="match status" value="1"/>
</dbReference>
<dbReference type="InterPro" id="IPR029026">
    <property type="entry name" value="tRNA_m1G_MTases_N"/>
</dbReference>
<dbReference type="GO" id="GO:0008173">
    <property type="term" value="F:RNA methyltransferase activity"/>
    <property type="evidence" value="ECO:0007669"/>
    <property type="project" value="InterPro"/>
</dbReference>
<dbReference type="EMBL" id="FR872582">
    <property type="protein sequence ID" value="CCB88504.1"/>
    <property type="molecule type" value="Genomic_DNA"/>
</dbReference>
<dbReference type="eggNOG" id="COG0566">
    <property type="taxonomic scope" value="Bacteria"/>
</dbReference>
<evidence type="ECO:0000256" key="6">
    <source>
        <dbReference type="ARBA" id="ARBA00022884"/>
    </source>
</evidence>
<keyword evidence="9" id="KW-1185">Reference proteome</keyword>
<dbReference type="KEGG" id="sng:SNE_A06270"/>
<protein>
    <submittedName>
        <fullName evidence="8">Putative tRNA/rRNA methyltransferase BB_0052</fullName>
        <ecNumber evidence="8">2.1.1.-</ecNumber>
    </submittedName>
</protein>
<feature type="domain" description="tRNA/rRNA methyltransferase SpoU type" evidence="7">
    <location>
        <begin position="42"/>
        <end position="178"/>
    </location>
</feature>
<keyword evidence="6" id="KW-0694">RNA-binding</keyword>
<keyword evidence="1" id="KW-0820">tRNA-binding</keyword>
<dbReference type="AlphaFoldDB" id="F8L6Z3"/>
<organism evidence="8 9">
    <name type="scientific">Simkania negevensis (strain ATCC VR-1471 / DSM 27360 / Z)</name>
    <dbReference type="NCBI Taxonomy" id="331113"/>
    <lineage>
        <taxon>Bacteria</taxon>
        <taxon>Pseudomonadati</taxon>
        <taxon>Chlamydiota</taxon>
        <taxon>Chlamydiia</taxon>
        <taxon>Parachlamydiales</taxon>
        <taxon>Simkaniaceae</taxon>
        <taxon>Simkania</taxon>
    </lineage>
</organism>
<dbReference type="InterPro" id="IPR033671">
    <property type="entry name" value="TrmH"/>
</dbReference>
<dbReference type="STRING" id="331113.SNE_A06270"/>
<name>F8L6Z3_SIMNZ</name>
<reference key="1">
    <citation type="journal article" date="2011" name="Mol. Biol. Evol.">
        <title>Unity in variety -- the pan-genome of the Chlamydiae.</title>
        <authorList>
            <person name="Collingro A."/>
            <person name="Tischler P."/>
            <person name="Weinmaier T."/>
            <person name="Penz T."/>
            <person name="Heinz E."/>
            <person name="Brunham R.C."/>
            <person name="Read T.D."/>
            <person name="Bavoil P.M."/>
            <person name="Sachse K."/>
            <person name="Kahane S."/>
            <person name="Friedman M.G."/>
            <person name="Rattei T."/>
            <person name="Myers G.S.A."/>
            <person name="Horn M."/>
        </authorList>
    </citation>
    <scope>NUCLEOTIDE SEQUENCE</scope>
    <source>
        <strain>Z</strain>
    </source>
</reference>
<dbReference type="InterPro" id="IPR029028">
    <property type="entry name" value="Alpha/beta_knot_MTases"/>
</dbReference>
<dbReference type="RefSeq" id="WP_013942971.1">
    <property type="nucleotide sequence ID" value="NC_015713.1"/>
</dbReference>
<dbReference type="Proteomes" id="UP000000496">
    <property type="component" value="Chromosome gsn.131"/>
</dbReference>
<keyword evidence="4" id="KW-0949">S-adenosyl-L-methionine</keyword>
<dbReference type="EC" id="2.1.1.-" evidence="8"/>
<dbReference type="OrthoDB" id="9794400at2"/>
<dbReference type="SUPFAM" id="SSF75217">
    <property type="entry name" value="alpha/beta knot"/>
    <property type="match status" value="1"/>
</dbReference>
<keyword evidence="5" id="KW-0819">tRNA processing</keyword>
<evidence type="ECO:0000256" key="2">
    <source>
        <dbReference type="ARBA" id="ARBA00022603"/>
    </source>
</evidence>
<evidence type="ECO:0000256" key="3">
    <source>
        <dbReference type="ARBA" id="ARBA00022679"/>
    </source>
</evidence>
<dbReference type="Pfam" id="PF00588">
    <property type="entry name" value="SpoU_methylase"/>
    <property type="match status" value="1"/>
</dbReference>
<reference evidence="8 9" key="2">
    <citation type="journal article" date="2011" name="Mol. Biol. Evol.">
        <title>Unity in variety--the pan-genome of the Chlamydiae.</title>
        <authorList>
            <person name="Collingro A."/>
            <person name="Tischler P."/>
            <person name="Weinmaier T."/>
            <person name="Penz T."/>
            <person name="Heinz E."/>
            <person name="Brunham R.C."/>
            <person name="Read T.D."/>
            <person name="Bavoil P.M."/>
            <person name="Sachse K."/>
            <person name="Kahane S."/>
            <person name="Friedman M.G."/>
            <person name="Rattei T."/>
            <person name="Myers G.S."/>
            <person name="Horn M."/>
        </authorList>
    </citation>
    <scope>NUCLEOTIDE SEQUENCE [LARGE SCALE GENOMIC DNA]</scope>
    <source>
        <strain evidence="9">ATCC VR-1471 / Z</strain>
    </source>
</reference>
<accession>F8L6Z3</accession>
<evidence type="ECO:0000256" key="1">
    <source>
        <dbReference type="ARBA" id="ARBA00022555"/>
    </source>
</evidence>
<proteinExistence type="predicted"/>
<keyword evidence="2 8" id="KW-0489">Methyltransferase</keyword>
<dbReference type="PANTHER" id="PTHR43453">
    <property type="entry name" value="RRNA METHYLASE-LIKE"/>
    <property type="match status" value="1"/>
</dbReference>
<dbReference type="PANTHER" id="PTHR43453:SF1">
    <property type="entry name" value="TRNA_RRNA METHYLTRANSFERASE SPOU TYPE DOMAIN-CONTAINING PROTEIN"/>
    <property type="match status" value="1"/>
</dbReference>
<gene>
    <name evidence="8" type="ordered locus">SNE_A06270</name>
</gene>
<dbReference type="HOGENOM" id="CLU_021322_4_1_0"/>
<keyword evidence="3 8" id="KW-0808">Transferase</keyword>
<evidence type="ECO:0000256" key="5">
    <source>
        <dbReference type="ARBA" id="ARBA00022694"/>
    </source>
</evidence>
<evidence type="ECO:0000259" key="7">
    <source>
        <dbReference type="Pfam" id="PF00588"/>
    </source>
</evidence>
<evidence type="ECO:0000256" key="4">
    <source>
        <dbReference type="ARBA" id="ARBA00022691"/>
    </source>
</evidence>
<dbReference type="GO" id="GO:0000049">
    <property type="term" value="F:tRNA binding"/>
    <property type="evidence" value="ECO:0007669"/>
    <property type="project" value="UniProtKB-KW"/>
</dbReference>
<evidence type="ECO:0000313" key="9">
    <source>
        <dbReference type="Proteomes" id="UP000000496"/>
    </source>
</evidence>